<dbReference type="Pfam" id="PF10263">
    <property type="entry name" value="SprT-like"/>
    <property type="match status" value="1"/>
</dbReference>
<organism evidence="2 3">
    <name type="scientific">Salinisphaera hydrothermalis (strain C41B8)</name>
    <dbReference type="NCBI Taxonomy" id="1304275"/>
    <lineage>
        <taxon>Bacteria</taxon>
        <taxon>Pseudomonadati</taxon>
        <taxon>Pseudomonadota</taxon>
        <taxon>Gammaproteobacteria</taxon>
        <taxon>Salinisphaerales</taxon>
        <taxon>Salinisphaeraceae</taxon>
        <taxon>Salinisphaera</taxon>
    </lineage>
</organism>
<feature type="domain" description="SprT-like" evidence="1">
    <location>
        <begin position="22"/>
        <end position="180"/>
    </location>
</feature>
<accession>A0A084IGZ0</accession>
<dbReference type="RefSeq" id="WP_051883735.1">
    <property type="nucleotide sequence ID" value="NZ_APNK01000044.1"/>
</dbReference>
<sequence length="183" mass="20771">MARPVQHNLVLDDADALQVRARELTAYWIERAREITGASARRLPVPEVRFDLRGRSAGQAVFARRTRRCHIRLNATLLASHPREMLDETVPHEVAHVAIYRLYGRRAKPHGAEWKALMQAFGVDASPCHALPAEPTRQLKRYRYACGCDEPAWLTSIRHKRAQAGTDYVCRMCGTKLKFDDAG</sequence>
<evidence type="ECO:0000313" key="3">
    <source>
        <dbReference type="Proteomes" id="UP000028302"/>
    </source>
</evidence>
<dbReference type="GO" id="GO:0006950">
    <property type="term" value="P:response to stress"/>
    <property type="evidence" value="ECO:0007669"/>
    <property type="project" value="UniProtKB-ARBA"/>
</dbReference>
<evidence type="ECO:0000259" key="1">
    <source>
        <dbReference type="SMART" id="SM00731"/>
    </source>
</evidence>
<dbReference type="PANTHER" id="PTHR38773">
    <property type="entry name" value="PROTEIN SPRT"/>
    <property type="match status" value="1"/>
</dbReference>
<protein>
    <recommendedName>
        <fullName evidence="1">SprT-like domain-containing protein</fullName>
    </recommendedName>
</protein>
<comment type="caution">
    <text evidence="2">The sequence shown here is derived from an EMBL/GenBank/DDBJ whole genome shotgun (WGS) entry which is preliminary data.</text>
</comment>
<dbReference type="EMBL" id="APNK01000044">
    <property type="protein sequence ID" value="KEZ75974.1"/>
    <property type="molecule type" value="Genomic_DNA"/>
</dbReference>
<proteinExistence type="predicted"/>
<dbReference type="AlphaFoldDB" id="A0A084IGZ0"/>
<reference evidence="2 3" key="1">
    <citation type="submission" date="2013-03" db="EMBL/GenBank/DDBJ databases">
        <title>Salinisphaera hydrothermalis C41B8 Genome Sequencing.</title>
        <authorList>
            <person name="Li C."/>
            <person name="Lai Q."/>
            <person name="Shao Z."/>
        </authorList>
    </citation>
    <scope>NUCLEOTIDE SEQUENCE [LARGE SCALE GENOMIC DNA]</scope>
    <source>
        <strain evidence="2 3">C41B8</strain>
    </source>
</reference>
<dbReference type="SMART" id="SM00731">
    <property type="entry name" value="SprT"/>
    <property type="match status" value="1"/>
</dbReference>
<dbReference type="PANTHER" id="PTHR38773:SF1">
    <property type="entry name" value="PROTEIN SPRT"/>
    <property type="match status" value="1"/>
</dbReference>
<evidence type="ECO:0000313" key="2">
    <source>
        <dbReference type="EMBL" id="KEZ75974.1"/>
    </source>
</evidence>
<name>A0A084IGZ0_SALHC</name>
<keyword evidence="3" id="KW-1185">Reference proteome</keyword>
<dbReference type="InterPro" id="IPR006640">
    <property type="entry name" value="SprT-like_domain"/>
</dbReference>
<dbReference type="STRING" id="1304275.C41B8_17391"/>
<gene>
    <name evidence="2" type="ORF">C41B8_17391</name>
</gene>
<dbReference type="eggNOG" id="COG3091">
    <property type="taxonomic scope" value="Bacteria"/>
</dbReference>
<dbReference type="Proteomes" id="UP000028302">
    <property type="component" value="Unassembled WGS sequence"/>
</dbReference>